<name>A0A0F9W413_9ZZZZ</name>
<dbReference type="InterPro" id="IPR050695">
    <property type="entry name" value="N-acetylmuramoyl_amidase_3"/>
</dbReference>
<gene>
    <name evidence="3" type="ORF">LCGC14_0061540</name>
</gene>
<feature type="domain" description="LysM" evidence="2">
    <location>
        <begin position="482"/>
        <end position="525"/>
    </location>
</feature>
<accession>A0A0F9W413</accession>
<dbReference type="Gene3D" id="3.10.350.10">
    <property type="entry name" value="LysM domain"/>
    <property type="match status" value="2"/>
</dbReference>
<dbReference type="GO" id="GO:0030288">
    <property type="term" value="C:outer membrane-bounded periplasmic space"/>
    <property type="evidence" value="ECO:0007669"/>
    <property type="project" value="TreeGrafter"/>
</dbReference>
<evidence type="ECO:0000256" key="1">
    <source>
        <dbReference type="ARBA" id="ARBA00022801"/>
    </source>
</evidence>
<dbReference type="InterPro" id="IPR002508">
    <property type="entry name" value="MurNAc-LAA_cat"/>
</dbReference>
<dbReference type="Pfam" id="PF11741">
    <property type="entry name" value="AMIN"/>
    <property type="match status" value="1"/>
</dbReference>
<dbReference type="InterPro" id="IPR018392">
    <property type="entry name" value="LysM"/>
</dbReference>
<proteinExistence type="predicted"/>
<dbReference type="Gene3D" id="3.40.630.40">
    <property type="entry name" value="Zn-dependent exopeptidases"/>
    <property type="match status" value="1"/>
</dbReference>
<dbReference type="SMART" id="SM00646">
    <property type="entry name" value="Ami_3"/>
    <property type="match status" value="1"/>
</dbReference>
<dbReference type="AlphaFoldDB" id="A0A0F9W413"/>
<dbReference type="InterPro" id="IPR036779">
    <property type="entry name" value="LysM_dom_sf"/>
</dbReference>
<dbReference type="Pfam" id="PF01520">
    <property type="entry name" value="Amidase_3"/>
    <property type="match status" value="1"/>
</dbReference>
<evidence type="ECO:0000259" key="2">
    <source>
        <dbReference type="PROSITE" id="PS51782"/>
    </source>
</evidence>
<protein>
    <recommendedName>
        <fullName evidence="2">LysM domain-containing protein</fullName>
    </recommendedName>
</protein>
<dbReference type="GO" id="GO:0009253">
    <property type="term" value="P:peptidoglycan catabolic process"/>
    <property type="evidence" value="ECO:0007669"/>
    <property type="project" value="InterPro"/>
</dbReference>
<dbReference type="EMBL" id="LAZR01000014">
    <property type="protein sequence ID" value="KKO06968.1"/>
    <property type="molecule type" value="Genomic_DNA"/>
</dbReference>
<dbReference type="SUPFAM" id="SSF54106">
    <property type="entry name" value="LysM domain"/>
    <property type="match status" value="2"/>
</dbReference>
<dbReference type="InterPro" id="IPR021731">
    <property type="entry name" value="AMIN_dom"/>
</dbReference>
<dbReference type="SUPFAM" id="SSF53187">
    <property type="entry name" value="Zn-dependent exopeptidases"/>
    <property type="match status" value="1"/>
</dbReference>
<dbReference type="GO" id="GO:0008745">
    <property type="term" value="F:N-acetylmuramoyl-L-alanine amidase activity"/>
    <property type="evidence" value="ECO:0007669"/>
    <property type="project" value="InterPro"/>
</dbReference>
<dbReference type="PROSITE" id="PS51782">
    <property type="entry name" value="LYSM"/>
    <property type="match status" value="2"/>
</dbReference>
<dbReference type="Gene3D" id="2.60.40.3500">
    <property type="match status" value="1"/>
</dbReference>
<dbReference type="Pfam" id="PF01476">
    <property type="entry name" value="LysM"/>
    <property type="match status" value="2"/>
</dbReference>
<dbReference type="CDD" id="cd02696">
    <property type="entry name" value="MurNAc-LAA"/>
    <property type="match status" value="1"/>
</dbReference>
<dbReference type="CDD" id="cd00118">
    <property type="entry name" value="LysM"/>
    <property type="match status" value="2"/>
</dbReference>
<evidence type="ECO:0000313" key="3">
    <source>
        <dbReference type="EMBL" id="KKO06968.1"/>
    </source>
</evidence>
<sequence>MLDYRTWHQKTDIATLTQAVWLCLLFCVALLPTSLTFAGDIRDLRVWRSPDYTRVVIDVDSHVEYSVFVLENPHRVVIDVSDSRMFADIAELDLADSPVKSVRSAARNQSDTRIVLDMDGAVNPSSFTLPPSEEFGDRLVVDLYDLGTEPPARPAEMTPTSPAGRQTIASASQRNIVVAIDAGHGGDDPGAIGYDGRIREKDVALAISRAVYERLRNIPGYEPVMIRQGDYYVRLQQRPQLARQNRADIFLSIHADSFSTSRAEGVTVYALSQTIAEDENIRRVAEKENSADLLGGVSGDTSLKNFEDDLALTLLDLSMTWSIEQSVAAGSYILNSMGTVARLRRDVPQQGNLWVLRSPDIPSLLIETGYLSNPTEAKRLNSADYQRRLADAIVQGVMNYFYERPPEGTLVAWQKANNQGPDRQYVVQRGDSLSLIAQRHNVNMSQLRAANSLRGDIVQLGQTLTIPGGGPVPVVSAPPTVSEHTISRGETLSGIAQQYRVSLSRLREANDLRNDTIRIGQVLLIPAY</sequence>
<comment type="caution">
    <text evidence="3">The sequence shown here is derived from an EMBL/GenBank/DDBJ whole genome shotgun (WGS) entry which is preliminary data.</text>
</comment>
<organism evidence="3">
    <name type="scientific">marine sediment metagenome</name>
    <dbReference type="NCBI Taxonomy" id="412755"/>
    <lineage>
        <taxon>unclassified sequences</taxon>
        <taxon>metagenomes</taxon>
        <taxon>ecological metagenomes</taxon>
    </lineage>
</organism>
<reference evidence="3" key="1">
    <citation type="journal article" date="2015" name="Nature">
        <title>Complex archaea that bridge the gap between prokaryotes and eukaryotes.</title>
        <authorList>
            <person name="Spang A."/>
            <person name="Saw J.H."/>
            <person name="Jorgensen S.L."/>
            <person name="Zaremba-Niedzwiedzka K."/>
            <person name="Martijn J."/>
            <person name="Lind A.E."/>
            <person name="van Eijk R."/>
            <person name="Schleper C."/>
            <person name="Guy L."/>
            <person name="Ettema T.J."/>
        </authorList>
    </citation>
    <scope>NUCLEOTIDE SEQUENCE</scope>
</reference>
<dbReference type="PANTHER" id="PTHR30404">
    <property type="entry name" value="N-ACETYLMURAMOYL-L-ALANINE AMIDASE"/>
    <property type="match status" value="1"/>
</dbReference>
<keyword evidence="1" id="KW-0378">Hydrolase</keyword>
<feature type="domain" description="LysM" evidence="2">
    <location>
        <begin position="423"/>
        <end position="466"/>
    </location>
</feature>
<dbReference type="SMART" id="SM00257">
    <property type="entry name" value="LysM"/>
    <property type="match status" value="2"/>
</dbReference>
<dbReference type="PANTHER" id="PTHR30404:SF0">
    <property type="entry name" value="N-ACETYLMURAMOYL-L-ALANINE AMIDASE AMIC"/>
    <property type="match status" value="1"/>
</dbReference>